<evidence type="ECO:0000256" key="1">
    <source>
        <dbReference type="SAM" id="MobiDB-lite"/>
    </source>
</evidence>
<keyword evidence="4" id="KW-1185">Reference proteome</keyword>
<dbReference type="VEuPathDB" id="FungiDB:MELLADRAFT_84954"/>
<dbReference type="HOGENOM" id="CLU_809112_0_0_1"/>
<protein>
    <recommendedName>
        <fullName evidence="2">Tet-like 2OG-Fe(II) oxygenase domain-containing protein</fullName>
    </recommendedName>
</protein>
<evidence type="ECO:0000313" key="4">
    <source>
        <dbReference type="Proteomes" id="UP000001072"/>
    </source>
</evidence>
<dbReference type="InParanoid" id="F4RHI3"/>
<feature type="region of interest" description="Disordered" evidence="1">
    <location>
        <begin position="288"/>
        <end position="307"/>
    </location>
</feature>
<reference evidence="4" key="1">
    <citation type="journal article" date="2011" name="Proc. Natl. Acad. Sci. U.S.A.">
        <title>Obligate biotrophy features unraveled by the genomic analysis of rust fungi.</title>
        <authorList>
            <person name="Duplessis S."/>
            <person name="Cuomo C.A."/>
            <person name="Lin Y.-C."/>
            <person name="Aerts A."/>
            <person name="Tisserant E."/>
            <person name="Veneault-Fourrey C."/>
            <person name="Joly D.L."/>
            <person name="Hacquard S."/>
            <person name="Amselem J."/>
            <person name="Cantarel B.L."/>
            <person name="Chiu R."/>
            <person name="Coutinho P.M."/>
            <person name="Feau N."/>
            <person name="Field M."/>
            <person name="Frey P."/>
            <person name="Gelhaye E."/>
            <person name="Goldberg J."/>
            <person name="Grabherr M.G."/>
            <person name="Kodira C.D."/>
            <person name="Kohler A."/>
            <person name="Kuees U."/>
            <person name="Lindquist E.A."/>
            <person name="Lucas S.M."/>
            <person name="Mago R."/>
            <person name="Mauceli E."/>
            <person name="Morin E."/>
            <person name="Murat C."/>
            <person name="Pangilinan J.L."/>
            <person name="Park R."/>
            <person name="Pearson M."/>
            <person name="Quesneville H."/>
            <person name="Rouhier N."/>
            <person name="Sakthikumar S."/>
            <person name="Salamov A.A."/>
            <person name="Schmutz J."/>
            <person name="Selles B."/>
            <person name="Shapiro H."/>
            <person name="Tanguay P."/>
            <person name="Tuskan G.A."/>
            <person name="Henrissat B."/>
            <person name="Van de Peer Y."/>
            <person name="Rouze P."/>
            <person name="Ellis J.G."/>
            <person name="Dodds P.N."/>
            <person name="Schein J.E."/>
            <person name="Zhong S."/>
            <person name="Hamelin R.C."/>
            <person name="Grigoriev I.V."/>
            <person name="Szabo L.J."/>
            <person name="Martin F."/>
        </authorList>
    </citation>
    <scope>NUCLEOTIDE SEQUENCE [LARGE SCALE GENOMIC DNA]</scope>
    <source>
        <strain evidence="4">98AG31 / pathotype 3-4-7</strain>
    </source>
</reference>
<dbReference type="GeneID" id="18933681"/>
<feature type="domain" description="Tet-like 2OG-Fe(II) oxygenase" evidence="2">
    <location>
        <begin position="130"/>
        <end position="297"/>
    </location>
</feature>
<dbReference type="Pfam" id="PF20515">
    <property type="entry name" value="2OG-FeII_Oxy_6"/>
    <property type="match status" value="1"/>
</dbReference>
<dbReference type="RefSeq" id="XP_007408376.1">
    <property type="nucleotide sequence ID" value="XM_007408314.1"/>
</dbReference>
<sequence length="343" mass="38912">MGCARSESAKKAAGMQVPNWKFETSKCYFEGKARYRKEVHIGRPLPCKHINRTTLKAKLARELGLPSDTVFIFRYSLKDQPDLGPYKPIHIKEGTVVVVDKKTLNVVLIVQCNPCATMEDKLKEKFAHSISTTSLHARACNNFKLHNSIQGIKDDESYTGFMGCCGWRGGCEKCKSAGVYSISSFGSAIDERIQSDQKRMEQFHRIHDFWAKHFGSLSMFVFQTNLDLASEADVPGFHNAKWQYTQNGKVFASNLVVTCDGFYNEAHLDHDRTRYSFGMFFLANRKTGRPHEKAKEKNLGSGRNDMGHDSRWKCDKTQIVSGDQVWFLLSDFGVFGSKYPVPF</sequence>
<organism evidence="4">
    <name type="scientific">Melampsora larici-populina (strain 98AG31 / pathotype 3-4-7)</name>
    <name type="common">Poplar leaf rust fungus</name>
    <dbReference type="NCBI Taxonomy" id="747676"/>
    <lineage>
        <taxon>Eukaryota</taxon>
        <taxon>Fungi</taxon>
        <taxon>Dikarya</taxon>
        <taxon>Basidiomycota</taxon>
        <taxon>Pucciniomycotina</taxon>
        <taxon>Pucciniomycetes</taxon>
        <taxon>Pucciniales</taxon>
        <taxon>Melampsoraceae</taxon>
        <taxon>Melampsora</taxon>
    </lineage>
</organism>
<proteinExistence type="predicted"/>
<dbReference type="Proteomes" id="UP000001072">
    <property type="component" value="Unassembled WGS sequence"/>
</dbReference>
<gene>
    <name evidence="3" type="ORF">MELLADRAFT_84954</name>
</gene>
<dbReference type="InterPro" id="IPR046798">
    <property type="entry name" value="2OG-FeII_Oxy_6"/>
</dbReference>
<dbReference type="EMBL" id="GL883101">
    <property type="protein sequence ID" value="EGG08178.1"/>
    <property type="molecule type" value="Genomic_DNA"/>
</dbReference>
<accession>F4RHI3</accession>
<evidence type="ECO:0000259" key="2">
    <source>
        <dbReference type="Pfam" id="PF20515"/>
    </source>
</evidence>
<dbReference type="KEGG" id="mlr:MELLADRAFT_84954"/>
<name>F4RHI3_MELLP</name>
<evidence type="ECO:0000313" key="3">
    <source>
        <dbReference type="EMBL" id="EGG08178.1"/>
    </source>
</evidence>
<feature type="compositionally biased region" description="Basic and acidic residues" evidence="1">
    <location>
        <begin position="289"/>
        <end position="298"/>
    </location>
</feature>
<dbReference type="AlphaFoldDB" id="F4RHI3"/>